<keyword evidence="10 16" id="KW-0460">Magnesium</keyword>
<accession>A0A7J8MZD6</accession>
<keyword evidence="5 16" id="KW-0812">Transmembrane</keyword>
<gene>
    <name evidence="20" type="ORF">Golob_003712</name>
</gene>
<name>A0A7J8MZD6_9ROSI</name>
<evidence type="ECO:0000256" key="3">
    <source>
        <dbReference type="ARBA" id="ARBA00022448"/>
    </source>
</evidence>
<evidence type="ECO:0000256" key="5">
    <source>
        <dbReference type="ARBA" id="ARBA00022692"/>
    </source>
</evidence>
<dbReference type="Gene3D" id="6.10.140.890">
    <property type="match status" value="1"/>
</dbReference>
<comment type="similarity">
    <text evidence="2 16">Belongs to the cation transport ATPase (P-type) (TC 3.A.3) family. Type IIIA subfamily.</text>
</comment>
<dbReference type="PRINTS" id="PR00120">
    <property type="entry name" value="HATPASE"/>
</dbReference>
<dbReference type="CDD" id="cd02076">
    <property type="entry name" value="P-type_ATPase_H"/>
    <property type="match status" value="1"/>
</dbReference>
<feature type="signal peptide" evidence="18">
    <location>
        <begin position="1"/>
        <end position="20"/>
    </location>
</feature>
<protein>
    <recommendedName>
        <fullName evidence="16">Plasma membrane ATPase</fullName>
        <ecNumber evidence="16">7.1.2.1</ecNumber>
    </recommendedName>
</protein>
<keyword evidence="6" id="KW-0479">Metal-binding</keyword>
<dbReference type="Pfam" id="PF00122">
    <property type="entry name" value="E1-E2_ATPase"/>
    <property type="match status" value="1"/>
</dbReference>
<keyword evidence="18" id="KW-0732">Signal</keyword>
<dbReference type="GO" id="GO:0046872">
    <property type="term" value="F:metal ion binding"/>
    <property type="evidence" value="ECO:0007669"/>
    <property type="project" value="UniProtKB-KW"/>
</dbReference>
<feature type="transmembrane region" description="Helical" evidence="16">
    <location>
        <begin position="609"/>
        <end position="626"/>
    </location>
</feature>
<feature type="transmembrane region" description="Helical" evidence="16">
    <location>
        <begin position="213"/>
        <end position="235"/>
    </location>
</feature>
<keyword evidence="3 16" id="KW-0813">Transport</keyword>
<dbReference type="InterPro" id="IPR023298">
    <property type="entry name" value="ATPase_P-typ_TM_dom_sf"/>
</dbReference>
<evidence type="ECO:0000256" key="13">
    <source>
        <dbReference type="ARBA" id="ARBA00023065"/>
    </source>
</evidence>
<evidence type="ECO:0000313" key="20">
    <source>
        <dbReference type="EMBL" id="MBA0570023.1"/>
    </source>
</evidence>
<dbReference type="SUPFAM" id="SSF81665">
    <property type="entry name" value="Calcium ATPase, transmembrane domain M"/>
    <property type="match status" value="1"/>
</dbReference>
<dbReference type="Gene3D" id="1.20.1110.10">
    <property type="entry name" value="Calcium-transporting ATPase, transmembrane domain"/>
    <property type="match status" value="1"/>
</dbReference>
<dbReference type="PRINTS" id="PR00119">
    <property type="entry name" value="CATATPASE"/>
</dbReference>
<sequence>MWNPLSWVMEIAAIMAIALANGGGKPPDWQDFIGIVALLLINSTISFIEENNAGNAAAALMAGLAPKTKVLRDGKWSEQEAAILVPGDIISIKLGDIVPADARLLEGDPLKIDQSALTGESLPVNKNAGDEVFSGSTVKQGELEAVVIATGVHTFFGKAAHLVDSTNNVGHFQQVLTAIGNFCICSIGVGMLIEIVVMYPIQQRRYRDGIDNLLVLLIGGIPIAMPTVLSVTMAIGSHRLSQQGAITKRMTAIEEMAGMDVLCSDKTGTLTLNKLTVDKSLVEVFTNDVDKDMVILLAARASRVENQDAIDACIVGMLGDPKEARAGITEVHFFPFNPVDKRTAMTYIEADGSWHRVSKGAPEQIIDLCNLRDDVKRRTHDIIANFADRGLRSLAVARQTVKEKNKDAQGEAWEFVGILPLFDPPRHDSVETIRRALNLGVNVKMITGDQLAIGKETGRRLGMGTNMYPSSALLGQNNGDTIDTIGVDELIEKADGFAGVFPEHKYEIVKRLQQRNHICGMTGDGVNDAPALKKADIGIAVDDATDAARGASDIVLTEPGLSVIVSAVLTSRAIFQRMKNYTIYAVSITIRIVLGFMLLALIWKFDFSPFMVLIIAILNDGTIMTISKDRVKPSPMPDSWKLKEIFATGIVLGTYLACMTVVFFWAANDSNFFQDKFGVRSIRHNQDELTAAIYLQVSIVSQALIFVTRSRSWSFIERPGLLLVVAFILAQLIATLLAVYANWGFARIKGIGWGWAGVIWLYSLVFYVPLDVLKFLIRYSLSGKAWDNLLQNKTAFTTKKDYGKGEREAQWAMAQRTLHGLTPPEMTQLYNEETNYRELSEIAEQARKRAEVARLRELHTLKGHVESVVKLKGLDIDTIQQHYTV</sequence>
<feature type="transmembrane region" description="Helical" evidence="16">
    <location>
        <begin position="646"/>
        <end position="667"/>
    </location>
</feature>
<proteinExistence type="inferred from homology"/>
<feature type="transmembrane region" description="Helical" evidence="16">
    <location>
        <begin position="689"/>
        <end position="708"/>
    </location>
</feature>
<dbReference type="GO" id="GO:0120029">
    <property type="term" value="P:proton export across plasma membrane"/>
    <property type="evidence" value="ECO:0007669"/>
    <property type="project" value="UniProtKB-UniRule"/>
</dbReference>
<feature type="domain" description="P-type ATPase A" evidence="19">
    <location>
        <begin position="65"/>
        <end position="163"/>
    </location>
</feature>
<evidence type="ECO:0000256" key="6">
    <source>
        <dbReference type="ARBA" id="ARBA00022723"/>
    </source>
</evidence>
<comment type="caution">
    <text evidence="20">The sequence shown here is derived from an EMBL/GenBank/DDBJ whole genome shotgun (WGS) entry which is preliminary data.</text>
</comment>
<evidence type="ECO:0000256" key="2">
    <source>
        <dbReference type="ARBA" id="ARBA00008804"/>
    </source>
</evidence>
<keyword evidence="14 16" id="KW-0472">Membrane</keyword>
<dbReference type="AlphaFoldDB" id="A0A7J8MZD6"/>
<dbReference type="FunFam" id="2.70.150.10:FF:000004">
    <property type="entry name" value="Plasma membrane ATPase"/>
    <property type="match status" value="1"/>
</dbReference>
<keyword evidence="12 16" id="KW-1133">Transmembrane helix</keyword>
<dbReference type="FunFam" id="3.40.1110.10:FF:000004">
    <property type="entry name" value="Plasma membrane ATPase"/>
    <property type="match status" value="1"/>
</dbReference>
<dbReference type="InterPro" id="IPR006534">
    <property type="entry name" value="P-type_ATPase_IIIA"/>
</dbReference>
<dbReference type="Pfam" id="PF00702">
    <property type="entry name" value="Hydrolase"/>
    <property type="match status" value="1"/>
</dbReference>
<feature type="transmembrane region" description="Helical" evidence="16">
    <location>
        <begin position="175"/>
        <end position="201"/>
    </location>
</feature>
<evidence type="ECO:0000256" key="1">
    <source>
        <dbReference type="ARBA" id="ARBA00004141"/>
    </source>
</evidence>
<dbReference type="SFLD" id="SFLDF00027">
    <property type="entry name" value="p-type_atpase"/>
    <property type="match status" value="1"/>
</dbReference>
<keyword evidence="21" id="KW-1185">Reference proteome</keyword>
<keyword evidence="7 16" id="KW-0547">Nucleotide-binding</keyword>
<feature type="coiled-coil region" evidence="17">
    <location>
        <begin position="829"/>
        <end position="856"/>
    </location>
</feature>
<dbReference type="SUPFAM" id="SSF81653">
    <property type="entry name" value="Calcium ATPase, transduction domain A"/>
    <property type="match status" value="1"/>
</dbReference>
<dbReference type="GO" id="GO:0008553">
    <property type="term" value="F:P-type proton-exporting transporter activity"/>
    <property type="evidence" value="ECO:0007669"/>
    <property type="project" value="UniProtKB-UniRule"/>
</dbReference>
<reference evidence="20 21" key="1">
    <citation type="journal article" date="2019" name="Genome Biol. Evol.">
        <title>Insights into the evolution of the New World diploid cottons (Gossypium, subgenus Houzingenia) based on genome sequencing.</title>
        <authorList>
            <person name="Grover C.E."/>
            <person name="Arick M.A. 2nd"/>
            <person name="Thrash A."/>
            <person name="Conover J.L."/>
            <person name="Sanders W.S."/>
            <person name="Peterson D.G."/>
            <person name="Frelichowski J.E."/>
            <person name="Scheffler J.A."/>
            <person name="Scheffler B.E."/>
            <person name="Wendel J.F."/>
        </authorList>
    </citation>
    <scope>NUCLEOTIDE SEQUENCE [LARGE SCALE GENOMIC DNA]</scope>
    <source>
        <strain evidence="20">157</strain>
        <tissue evidence="20">Leaf</tissue>
    </source>
</reference>
<dbReference type="Proteomes" id="UP000593572">
    <property type="component" value="Unassembled WGS sequence"/>
</dbReference>
<dbReference type="InterPro" id="IPR018303">
    <property type="entry name" value="ATPase_P-typ_P_site"/>
</dbReference>
<dbReference type="Gene3D" id="3.40.1110.10">
    <property type="entry name" value="Calcium-transporting ATPase, cytoplasmic domain N"/>
    <property type="match status" value="1"/>
</dbReference>
<dbReference type="InterPro" id="IPR059000">
    <property type="entry name" value="ATPase_P-type_domA"/>
</dbReference>
<dbReference type="InterPro" id="IPR008250">
    <property type="entry name" value="ATPase_P-typ_transduc_dom_A_sf"/>
</dbReference>
<dbReference type="NCBIfam" id="TIGR01494">
    <property type="entry name" value="ATPase_P-type"/>
    <property type="match status" value="2"/>
</dbReference>
<dbReference type="GO" id="GO:0016887">
    <property type="term" value="F:ATP hydrolysis activity"/>
    <property type="evidence" value="ECO:0007669"/>
    <property type="project" value="InterPro"/>
</dbReference>
<keyword evidence="11 16" id="KW-1278">Translocase</keyword>
<dbReference type="NCBIfam" id="TIGR01647">
    <property type="entry name" value="ATPase-IIIA_H"/>
    <property type="match status" value="1"/>
</dbReference>
<keyword evidence="13 16" id="KW-0406">Ion transport</keyword>
<dbReference type="GO" id="GO:0005886">
    <property type="term" value="C:plasma membrane"/>
    <property type="evidence" value="ECO:0007669"/>
    <property type="project" value="UniProtKB-SubCell"/>
</dbReference>
<evidence type="ECO:0000256" key="11">
    <source>
        <dbReference type="ARBA" id="ARBA00022967"/>
    </source>
</evidence>
<dbReference type="InterPro" id="IPR001757">
    <property type="entry name" value="P_typ_ATPase"/>
</dbReference>
<feature type="transmembrane region" description="Helical" evidence="16">
    <location>
        <begin position="581"/>
        <end position="603"/>
    </location>
</feature>
<dbReference type="FunFam" id="1.20.1110.10:FF:000045">
    <property type="entry name" value="ATPase 4 plasma membrane-type"/>
    <property type="match status" value="1"/>
</dbReference>
<keyword evidence="9 16" id="KW-0067">ATP-binding</keyword>
<dbReference type="EC" id="7.1.2.1" evidence="16"/>
<dbReference type="EMBL" id="JABEZX010000011">
    <property type="protein sequence ID" value="MBA0570023.1"/>
    <property type="molecule type" value="Genomic_DNA"/>
</dbReference>
<evidence type="ECO:0000256" key="17">
    <source>
        <dbReference type="SAM" id="Coils"/>
    </source>
</evidence>
<evidence type="ECO:0000256" key="18">
    <source>
        <dbReference type="SAM" id="SignalP"/>
    </source>
</evidence>
<feature type="transmembrane region" description="Helical" evidence="16">
    <location>
        <begin position="753"/>
        <end position="777"/>
    </location>
</feature>
<dbReference type="GO" id="GO:0005524">
    <property type="term" value="F:ATP binding"/>
    <property type="evidence" value="ECO:0007669"/>
    <property type="project" value="UniProtKB-UniRule"/>
</dbReference>
<evidence type="ECO:0000256" key="12">
    <source>
        <dbReference type="ARBA" id="ARBA00022989"/>
    </source>
</evidence>
<keyword evidence="17" id="KW-0175">Coiled coil</keyword>
<dbReference type="Gene3D" id="2.70.150.10">
    <property type="entry name" value="Calcium-transporting ATPase, cytoplasmic transduction domain A"/>
    <property type="match status" value="1"/>
</dbReference>
<feature type="chain" id="PRO_5029814724" description="Plasma membrane ATPase" evidence="18">
    <location>
        <begin position="21"/>
        <end position="885"/>
    </location>
</feature>
<dbReference type="InterPro" id="IPR044492">
    <property type="entry name" value="P_typ_ATPase_HD_dom"/>
</dbReference>
<keyword evidence="8 16" id="KW-0375">Hydrogen ion transport</keyword>
<evidence type="ECO:0000256" key="7">
    <source>
        <dbReference type="ARBA" id="ARBA00022741"/>
    </source>
</evidence>
<evidence type="ECO:0000313" key="21">
    <source>
        <dbReference type="Proteomes" id="UP000593572"/>
    </source>
</evidence>
<dbReference type="SFLD" id="SFLDG00002">
    <property type="entry name" value="C1.7:_P-type_atpase_like"/>
    <property type="match status" value="1"/>
</dbReference>
<dbReference type="Gene3D" id="3.40.50.1000">
    <property type="entry name" value="HAD superfamily/HAD-like"/>
    <property type="match status" value="1"/>
</dbReference>
<dbReference type="PROSITE" id="PS00154">
    <property type="entry name" value="ATPASE_E1_E2"/>
    <property type="match status" value="1"/>
</dbReference>
<evidence type="ECO:0000256" key="10">
    <source>
        <dbReference type="ARBA" id="ARBA00022842"/>
    </source>
</evidence>
<dbReference type="InterPro" id="IPR036412">
    <property type="entry name" value="HAD-like_sf"/>
</dbReference>
<dbReference type="FunFam" id="3.40.50.1000:FF:000211">
    <property type="entry name" value="Plasma membrane ATPase"/>
    <property type="match status" value="1"/>
</dbReference>
<evidence type="ECO:0000259" key="19">
    <source>
        <dbReference type="Pfam" id="PF00122"/>
    </source>
</evidence>
<comment type="subcellular location">
    <subcellularLocation>
        <location evidence="16">Cell membrane</location>
        <topology evidence="16">Multi-pass membrane protein</topology>
    </subcellularLocation>
    <subcellularLocation>
        <location evidence="1">Membrane</location>
        <topology evidence="1">Multi-pass membrane protein</topology>
    </subcellularLocation>
</comment>
<evidence type="ECO:0000256" key="16">
    <source>
        <dbReference type="RuleBase" id="RU362083"/>
    </source>
</evidence>
<dbReference type="SFLD" id="SFLDS00003">
    <property type="entry name" value="Haloacid_Dehalogenase"/>
    <property type="match status" value="1"/>
</dbReference>
<evidence type="ECO:0000256" key="9">
    <source>
        <dbReference type="ARBA" id="ARBA00022840"/>
    </source>
</evidence>
<dbReference type="InterPro" id="IPR023299">
    <property type="entry name" value="ATPase_P-typ_cyto_dom_N"/>
</dbReference>
<evidence type="ECO:0000256" key="8">
    <source>
        <dbReference type="ARBA" id="ARBA00022781"/>
    </source>
</evidence>
<organism evidence="20 21">
    <name type="scientific">Gossypium lobatum</name>
    <dbReference type="NCBI Taxonomy" id="34289"/>
    <lineage>
        <taxon>Eukaryota</taxon>
        <taxon>Viridiplantae</taxon>
        <taxon>Streptophyta</taxon>
        <taxon>Embryophyta</taxon>
        <taxon>Tracheophyta</taxon>
        <taxon>Spermatophyta</taxon>
        <taxon>Magnoliopsida</taxon>
        <taxon>eudicotyledons</taxon>
        <taxon>Gunneridae</taxon>
        <taxon>Pentapetalae</taxon>
        <taxon>rosids</taxon>
        <taxon>malvids</taxon>
        <taxon>Malvales</taxon>
        <taxon>Malvaceae</taxon>
        <taxon>Malvoideae</taxon>
        <taxon>Gossypium</taxon>
    </lineage>
</organism>
<dbReference type="PANTHER" id="PTHR42861">
    <property type="entry name" value="CALCIUM-TRANSPORTING ATPASE"/>
    <property type="match status" value="1"/>
</dbReference>
<dbReference type="InterPro" id="IPR023214">
    <property type="entry name" value="HAD_sf"/>
</dbReference>
<evidence type="ECO:0000256" key="15">
    <source>
        <dbReference type="ARBA" id="ARBA00048122"/>
    </source>
</evidence>
<evidence type="ECO:0000256" key="14">
    <source>
        <dbReference type="ARBA" id="ARBA00023136"/>
    </source>
</evidence>
<comment type="catalytic activity">
    <reaction evidence="15 16">
        <text>ATP + H2O + H(+)(in) = ADP + phosphate + 2 H(+)(out)</text>
        <dbReference type="Rhea" id="RHEA:20852"/>
        <dbReference type="ChEBI" id="CHEBI:15377"/>
        <dbReference type="ChEBI" id="CHEBI:15378"/>
        <dbReference type="ChEBI" id="CHEBI:30616"/>
        <dbReference type="ChEBI" id="CHEBI:43474"/>
        <dbReference type="ChEBI" id="CHEBI:456216"/>
        <dbReference type="EC" id="7.1.2.1"/>
    </reaction>
</comment>
<keyword evidence="4" id="KW-0597">Phosphoprotein</keyword>
<feature type="transmembrane region" description="Helical" evidence="16">
    <location>
        <begin position="720"/>
        <end position="741"/>
    </location>
</feature>
<dbReference type="SUPFAM" id="SSF56784">
    <property type="entry name" value="HAD-like"/>
    <property type="match status" value="1"/>
</dbReference>
<evidence type="ECO:0000256" key="4">
    <source>
        <dbReference type="ARBA" id="ARBA00022553"/>
    </source>
</evidence>